<accession>A0A0G2HTR8</accession>
<dbReference type="AlphaFoldDB" id="A0A0G2HTR8"/>
<protein>
    <submittedName>
        <fullName evidence="2">Uncharacterized protein</fullName>
    </submittedName>
</protein>
<dbReference type="VEuPathDB" id="FungiDB:EMCG_04231"/>
<organism evidence="2 3">
    <name type="scientific">[Emmonsia] crescens</name>
    <dbReference type="NCBI Taxonomy" id="73230"/>
    <lineage>
        <taxon>Eukaryota</taxon>
        <taxon>Fungi</taxon>
        <taxon>Dikarya</taxon>
        <taxon>Ascomycota</taxon>
        <taxon>Pezizomycotina</taxon>
        <taxon>Eurotiomycetes</taxon>
        <taxon>Eurotiomycetidae</taxon>
        <taxon>Onygenales</taxon>
        <taxon>Ajellomycetaceae</taxon>
        <taxon>Emergomyces</taxon>
    </lineage>
</organism>
<evidence type="ECO:0000256" key="1">
    <source>
        <dbReference type="SAM" id="MobiDB-lite"/>
    </source>
</evidence>
<sequence length="61" mass="7440">MDTCLTLRGGVLRSRNPLTISPRNIRLITRRSRGNRKLRRMARFDRRSSVRSYSRRRWHRS</sequence>
<evidence type="ECO:0000313" key="2">
    <source>
        <dbReference type="EMBL" id="KKZ61130.1"/>
    </source>
</evidence>
<name>A0A0G2HTR8_9EURO</name>
<comment type="caution">
    <text evidence="2">The sequence shown here is derived from an EMBL/GenBank/DDBJ whole genome shotgun (WGS) entry which is preliminary data.</text>
</comment>
<feature type="region of interest" description="Disordered" evidence="1">
    <location>
        <begin position="38"/>
        <end position="61"/>
    </location>
</feature>
<dbReference type="Proteomes" id="UP000034164">
    <property type="component" value="Unassembled WGS sequence"/>
</dbReference>
<dbReference type="EMBL" id="LCZI01001339">
    <property type="protein sequence ID" value="KKZ61130.1"/>
    <property type="molecule type" value="Genomic_DNA"/>
</dbReference>
<proteinExistence type="predicted"/>
<evidence type="ECO:0000313" key="3">
    <source>
        <dbReference type="Proteomes" id="UP000034164"/>
    </source>
</evidence>
<gene>
    <name evidence="2" type="ORF">EMCG_04231</name>
</gene>
<reference evidence="3" key="1">
    <citation type="journal article" date="2015" name="PLoS Genet.">
        <title>The dynamic genome and transcriptome of the human fungal pathogen Blastomyces and close relative Emmonsia.</title>
        <authorList>
            <person name="Munoz J.F."/>
            <person name="Gauthier G.M."/>
            <person name="Desjardins C.A."/>
            <person name="Gallo J.E."/>
            <person name="Holder J."/>
            <person name="Sullivan T.D."/>
            <person name="Marty A.J."/>
            <person name="Carmen J.C."/>
            <person name="Chen Z."/>
            <person name="Ding L."/>
            <person name="Gujja S."/>
            <person name="Magrini V."/>
            <person name="Misas E."/>
            <person name="Mitreva M."/>
            <person name="Priest M."/>
            <person name="Saif S."/>
            <person name="Whiston E.A."/>
            <person name="Young S."/>
            <person name="Zeng Q."/>
            <person name="Goldman W.E."/>
            <person name="Mardis E.R."/>
            <person name="Taylor J.W."/>
            <person name="McEwen J.G."/>
            <person name="Clay O.K."/>
            <person name="Klein B.S."/>
            <person name="Cuomo C.A."/>
        </authorList>
    </citation>
    <scope>NUCLEOTIDE SEQUENCE [LARGE SCALE GENOMIC DNA]</scope>
    <source>
        <strain evidence="3">UAMH 3008</strain>
    </source>
</reference>